<sequence length="380" mass="40605">MAIGAAFIAGGAVTGAIGWSGHAILFPIGVAFPALWAFAPSRTVAAPVAAAHFLGASRDLPIGTSIFFGEQLAIGISLWLSASILFVLIHALLWTSKGGWNRPLRYAIAAIVMSLPPFGITGWASPITAAGILFPGWGWLGLAVMATGLLVMTTRAWPAAAVVLGGFYGWSAATWTPPALPDGWAGINTEFKFTAQRQYADYSQHIETIGMVREAVGQGARTVVLPESALGLWSGTTERLWSRELAGLDVRVVGGAAVVDHTGYDNVMMELTPETSQVLYRQRMPVPVSMWQPWTSGGAHAQFFGGPYVMIDGRRAAPLICYELLLVWPVLQSMMYEPDMIVAVGNGWWTGGSNIVPILKASGEAWASLFDIPLVMAFNE</sequence>
<evidence type="ECO:0000313" key="3">
    <source>
        <dbReference type="EMBL" id="TNM59918.1"/>
    </source>
</evidence>
<dbReference type="SUPFAM" id="SSF56317">
    <property type="entry name" value="Carbon-nitrogen hydrolase"/>
    <property type="match status" value="1"/>
</dbReference>
<dbReference type="Pfam" id="PF00795">
    <property type="entry name" value="CN_hydrolase"/>
    <property type="match status" value="1"/>
</dbReference>
<name>A0A5C4X948_9HYPH</name>
<dbReference type="AlphaFoldDB" id="A0A5C4X948"/>
<feature type="transmembrane region" description="Helical" evidence="1">
    <location>
        <begin position="72"/>
        <end position="94"/>
    </location>
</feature>
<feature type="transmembrane region" description="Helical" evidence="1">
    <location>
        <begin position="130"/>
        <end position="151"/>
    </location>
</feature>
<proteinExistence type="predicted"/>
<keyword evidence="4" id="KW-1185">Reference proteome</keyword>
<organism evidence="3 4">
    <name type="scientific">Aliirhizobium smilacinae</name>
    <dbReference type="NCBI Taxonomy" id="1395944"/>
    <lineage>
        <taxon>Bacteria</taxon>
        <taxon>Pseudomonadati</taxon>
        <taxon>Pseudomonadota</taxon>
        <taxon>Alphaproteobacteria</taxon>
        <taxon>Hyphomicrobiales</taxon>
        <taxon>Rhizobiaceae</taxon>
        <taxon>Aliirhizobium</taxon>
    </lineage>
</organism>
<evidence type="ECO:0000256" key="1">
    <source>
        <dbReference type="SAM" id="Phobius"/>
    </source>
</evidence>
<reference evidence="3 4" key="1">
    <citation type="submission" date="2019-06" db="EMBL/GenBank/DDBJ databases">
        <title>The draft genome of Rhizobium smilacinae PTYR-5.</title>
        <authorList>
            <person name="Liu L."/>
            <person name="Li L."/>
            <person name="Zhang X."/>
        </authorList>
    </citation>
    <scope>NUCLEOTIDE SEQUENCE [LARGE SCALE GENOMIC DNA]</scope>
    <source>
        <strain evidence="3 4">PTYR-5</strain>
    </source>
</reference>
<keyword evidence="1" id="KW-0812">Transmembrane</keyword>
<dbReference type="Gene3D" id="3.60.110.10">
    <property type="entry name" value="Carbon-nitrogen hydrolase"/>
    <property type="match status" value="1"/>
</dbReference>
<feature type="domain" description="CN hydrolase" evidence="2">
    <location>
        <begin position="103"/>
        <end position="366"/>
    </location>
</feature>
<feature type="transmembrane region" description="Helical" evidence="1">
    <location>
        <begin position="106"/>
        <end position="124"/>
    </location>
</feature>
<dbReference type="EMBL" id="VDMN01000011">
    <property type="protein sequence ID" value="TNM59918.1"/>
    <property type="molecule type" value="Genomic_DNA"/>
</dbReference>
<evidence type="ECO:0000313" key="4">
    <source>
        <dbReference type="Proteomes" id="UP000311605"/>
    </source>
</evidence>
<evidence type="ECO:0000259" key="2">
    <source>
        <dbReference type="Pfam" id="PF00795"/>
    </source>
</evidence>
<keyword evidence="1" id="KW-1133">Transmembrane helix</keyword>
<dbReference type="InterPro" id="IPR036526">
    <property type="entry name" value="C-N_Hydrolase_sf"/>
</dbReference>
<comment type="caution">
    <text evidence="3">The sequence shown here is derived from an EMBL/GenBank/DDBJ whole genome shotgun (WGS) entry which is preliminary data.</text>
</comment>
<keyword evidence="1" id="KW-0472">Membrane</keyword>
<dbReference type="NCBIfam" id="NF010398">
    <property type="entry name" value="PRK13825.1-2"/>
    <property type="match status" value="1"/>
</dbReference>
<dbReference type="OrthoDB" id="8206526at2"/>
<protein>
    <submittedName>
        <fullName evidence="3">Conjugal transfer protein TraB</fullName>
    </submittedName>
</protein>
<gene>
    <name evidence="3" type="ORF">FHP24_27355</name>
</gene>
<accession>A0A5C4X948</accession>
<dbReference type="Proteomes" id="UP000311605">
    <property type="component" value="Unassembled WGS sequence"/>
</dbReference>
<dbReference type="InterPro" id="IPR003010">
    <property type="entry name" value="C-N_Hydrolase"/>
</dbReference>